<sequence>MTRSIARQQAAGTWYDVVWRGDLFLCPGGTTCSYAWQKSKTSSTSWNLGGSTDIGNASSPSKKWYNVVLGLVGGYNRSTEVNTTFTFTVNMTGGQKAAPVNVAVRRWTEGDFVGGWVRSNRGCKGGTSYDWDGNVRFGKWNRNIFQRWMATYEINGQVRPR</sequence>
<gene>
    <name evidence="1" type="ORF">PV383_21410</name>
</gene>
<dbReference type="EMBL" id="JARAWJ010000015">
    <property type="protein sequence ID" value="MDX3039714.1"/>
    <property type="molecule type" value="Genomic_DNA"/>
</dbReference>
<dbReference type="Proteomes" id="UP001282474">
    <property type="component" value="Unassembled WGS sequence"/>
</dbReference>
<evidence type="ECO:0000313" key="2">
    <source>
        <dbReference type="Proteomes" id="UP001282474"/>
    </source>
</evidence>
<evidence type="ECO:0000313" key="1">
    <source>
        <dbReference type="EMBL" id="MDX3039714.1"/>
    </source>
</evidence>
<organism evidence="1 2">
    <name type="scientific">Streptomyces caniscabiei</name>
    <dbReference type="NCBI Taxonomy" id="2746961"/>
    <lineage>
        <taxon>Bacteria</taxon>
        <taxon>Bacillati</taxon>
        <taxon>Actinomycetota</taxon>
        <taxon>Actinomycetes</taxon>
        <taxon>Kitasatosporales</taxon>
        <taxon>Streptomycetaceae</taxon>
        <taxon>Streptomyces</taxon>
    </lineage>
</organism>
<name>A0ABU4MQI6_9ACTN</name>
<reference evidence="1 2" key="1">
    <citation type="journal article" date="2023" name="Microb. Genom.">
        <title>Mesoterricola silvestris gen. nov., sp. nov., Mesoterricola sediminis sp. nov., Geothrix oryzae sp. nov., Geothrix edaphica sp. nov., Geothrix rubra sp. nov., and Geothrix limicola sp. nov., six novel members of Acidobacteriota isolated from soils.</title>
        <authorList>
            <person name="Weisberg A.J."/>
            <person name="Pearce E."/>
            <person name="Kramer C.G."/>
            <person name="Chang J.H."/>
            <person name="Clarke C.R."/>
        </authorList>
    </citation>
    <scope>NUCLEOTIDE SEQUENCE [LARGE SCALE GENOMIC DNA]</scope>
    <source>
        <strain evidence="1 2">NE20-4-1</strain>
    </source>
</reference>
<proteinExistence type="predicted"/>
<protein>
    <submittedName>
        <fullName evidence="1">Uncharacterized protein</fullName>
    </submittedName>
</protein>
<dbReference type="RefSeq" id="WP_237270495.1">
    <property type="nucleotide sequence ID" value="NZ_JABXWF010000014.1"/>
</dbReference>
<comment type="caution">
    <text evidence="1">The sequence shown here is derived from an EMBL/GenBank/DDBJ whole genome shotgun (WGS) entry which is preliminary data.</text>
</comment>
<keyword evidence="2" id="KW-1185">Reference proteome</keyword>
<accession>A0ABU4MQI6</accession>